<keyword evidence="14" id="KW-0449">Lipoprotein</keyword>
<dbReference type="GO" id="GO:0015159">
    <property type="term" value="F:polysaccharide transmembrane transporter activity"/>
    <property type="evidence" value="ECO:0007669"/>
    <property type="project" value="InterPro"/>
</dbReference>
<evidence type="ECO:0000256" key="6">
    <source>
        <dbReference type="ARBA" id="ARBA00022692"/>
    </source>
</evidence>
<dbReference type="PANTHER" id="PTHR33619:SF3">
    <property type="entry name" value="POLYSACCHARIDE EXPORT PROTEIN GFCE-RELATED"/>
    <property type="match status" value="1"/>
</dbReference>
<name>A0A1H0US52_SELRU</name>
<feature type="domain" description="SLBB" evidence="17">
    <location>
        <begin position="155"/>
        <end position="237"/>
    </location>
</feature>
<evidence type="ECO:0000313" key="19">
    <source>
        <dbReference type="Proteomes" id="UP000182412"/>
    </source>
</evidence>
<evidence type="ECO:0000313" key="18">
    <source>
        <dbReference type="EMBL" id="SDP68893.1"/>
    </source>
</evidence>
<evidence type="ECO:0000256" key="15">
    <source>
        <dbReference type="SAM" id="SignalP"/>
    </source>
</evidence>
<evidence type="ECO:0000256" key="2">
    <source>
        <dbReference type="ARBA" id="ARBA00009450"/>
    </source>
</evidence>
<dbReference type="InterPro" id="IPR003715">
    <property type="entry name" value="Poly_export_N"/>
</dbReference>
<dbReference type="Pfam" id="PF02563">
    <property type="entry name" value="Poly_export"/>
    <property type="match status" value="1"/>
</dbReference>
<feature type="chain" id="PRO_5010278020" evidence="15">
    <location>
        <begin position="24"/>
        <end position="264"/>
    </location>
</feature>
<dbReference type="PANTHER" id="PTHR33619">
    <property type="entry name" value="POLYSACCHARIDE EXPORT PROTEIN GFCE-RELATED"/>
    <property type="match status" value="1"/>
</dbReference>
<dbReference type="GO" id="GO:0009279">
    <property type="term" value="C:cell outer membrane"/>
    <property type="evidence" value="ECO:0007669"/>
    <property type="project" value="UniProtKB-SubCell"/>
</dbReference>
<evidence type="ECO:0000256" key="12">
    <source>
        <dbReference type="ARBA" id="ARBA00023139"/>
    </source>
</evidence>
<reference evidence="18 19" key="1">
    <citation type="submission" date="2016-10" db="EMBL/GenBank/DDBJ databases">
        <authorList>
            <person name="de Groot N.N."/>
        </authorList>
    </citation>
    <scope>NUCLEOTIDE SEQUENCE [LARGE SCALE GENOMIC DNA]</scope>
    <source>
        <strain evidence="18 19">S137</strain>
    </source>
</reference>
<keyword evidence="13" id="KW-0998">Cell outer membrane</keyword>
<keyword evidence="4" id="KW-1134">Transmembrane beta strand</keyword>
<evidence type="ECO:0000256" key="5">
    <source>
        <dbReference type="ARBA" id="ARBA00022597"/>
    </source>
</evidence>
<sequence length="264" mass="28820">MKKTILCSLLTALALFTVVPAEAAVTGTGANKIEVPSTETVQPVVNGYVEANNIFKTASLHRDQLTSEYRLTKYDVIQLSILGFPNGIGYSTGSTDSNGDVIVVGPDGYATLPYVGGVKLAGLTLEEAGEVIKEKLSQYIKIPSIVVSMKSYGARKVYVMGSVNSPGIKDMNIDNLNAYAAITAAGGFSNRGRSTRVQVIRVIDNTMYYRQLNMKAFIRHHDLTQNVALQDGDIVYVPKSNGIKWKEDILPFFQAYTYYKAIVD</sequence>
<evidence type="ECO:0000256" key="4">
    <source>
        <dbReference type="ARBA" id="ARBA00022452"/>
    </source>
</evidence>
<dbReference type="Pfam" id="PF22461">
    <property type="entry name" value="SLBB_2"/>
    <property type="match status" value="1"/>
</dbReference>
<organism evidence="18 19">
    <name type="scientific">Selenomonas ruminantium</name>
    <dbReference type="NCBI Taxonomy" id="971"/>
    <lineage>
        <taxon>Bacteria</taxon>
        <taxon>Bacillati</taxon>
        <taxon>Bacillota</taxon>
        <taxon>Negativicutes</taxon>
        <taxon>Selenomonadales</taxon>
        <taxon>Selenomonadaceae</taxon>
        <taxon>Selenomonas</taxon>
    </lineage>
</organism>
<dbReference type="RefSeq" id="WP_074573318.1">
    <property type="nucleotide sequence ID" value="NZ_FNJQ01000037.1"/>
</dbReference>
<feature type="domain" description="Polysaccharide export protein N-terminal" evidence="16">
    <location>
        <begin position="66"/>
        <end position="149"/>
    </location>
</feature>
<keyword evidence="9" id="KW-0406">Ion transport</keyword>
<keyword evidence="5" id="KW-0762">Sugar transport</keyword>
<evidence type="ECO:0000256" key="14">
    <source>
        <dbReference type="ARBA" id="ARBA00023288"/>
    </source>
</evidence>
<evidence type="ECO:0000259" key="16">
    <source>
        <dbReference type="Pfam" id="PF02563"/>
    </source>
</evidence>
<keyword evidence="7 15" id="KW-0732">Signal</keyword>
<gene>
    <name evidence="18" type="ORF">SAMN05216366_13718</name>
</gene>
<keyword evidence="12" id="KW-0564">Palmitate</keyword>
<dbReference type="GO" id="GO:0015288">
    <property type="term" value="F:porin activity"/>
    <property type="evidence" value="ECO:0007669"/>
    <property type="project" value="UniProtKB-KW"/>
</dbReference>
<dbReference type="InterPro" id="IPR049712">
    <property type="entry name" value="Poly_export"/>
</dbReference>
<keyword evidence="10" id="KW-0626">Porin</keyword>
<keyword evidence="11" id="KW-0472">Membrane</keyword>
<dbReference type="OrthoDB" id="8291at2"/>
<comment type="similarity">
    <text evidence="2">Belongs to the BexD/CtrA/VexA family.</text>
</comment>
<dbReference type="InterPro" id="IPR054765">
    <property type="entry name" value="SLBB_dom"/>
</dbReference>
<evidence type="ECO:0000256" key="8">
    <source>
        <dbReference type="ARBA" id="ARBA00023047"/>
    </source>
</evidence>
<keyword evidence="6" id="KW-0812">Transmembrane</keyword>
<keyword evidence="8" id="KW-0625">Polysaccharide transport</keyword>
<dbReference type="Proteomes" id="UP000182412">
    <property type="component" value="Unassembled WGS sequence"/>
</dbReference>
<dbReference type="GO" id="GO:0046930">
    <property type="term" value="C:pore complex"/>
    <property type="evidence" value="ECO:0007669"/>
    <property type="project" value="UniProtKB-KW"/>
</dbReference>
<protein>
    <submittedName>
        <fullName evidence="18">Polysaccharide export outer membrane protein</fullName>
    </submittedName>
</protein>
<feature type="signal peptide" evidence="15">
    <location>
        <begin position="1"/>
        <end position="23"/>
    </location>
</feature>
<dbReference type="AlphaFoldDB" id="A0A1H0US52"/>
<evidence type="ECO:0000256" key="3">
    <source>
        <dbReference type="ARBA" id="ARBA00022448"/>
    </source>
</evidence>
<dbReference type="EMBL" id="FNJQ01000037">
    <property type="protein sequence ID" value="SDP68893.1"/>
    <property type="molecule type" value="Genomic_DNA"/>
</dbReference>
<proteinExistence type="inferred from homology"/>
<dbReference type="Gene3D" id="3.10.560.10">
    <property type="entry name" value="Outer membrane lipoprotein wza domain like"/>
    <property type="match status" value="1"/>
</dbReference>
<keyword evidence="3" id="KW-0813">Transport</keyword>
<comment type="subcellular location">
    <subcellularLocation>
        <location evidence="1">Cell outer membrane</location>
        <topology evidence="1">Multi-pass membrane protein</topology>
    </subcellularLocation>
</comment>
<evidence type="ECO:0000256" key="11">
    <source>
        <dbReference type="ARBA" id="ARBA00023136"/>
    </source>
</evidence>
<evidence type="ECO:0000256" key="13">
    <source>
        <dbReference type="ARBA" id="ARBA00023237"/>
    </source>
</evidence>
<dbReference type="Gene3D" id="3.30.1950.10">
    <property type="entry name" value="wza like domain"/>
    <property type="match status" value="1"/>
</dbReference>
<evidence type="ECO:0000256" key="9">
    <source>
        <dbReference type="ARBA" id="ARBA00023065"/>
    </source>
</evidence>
<evidence type="ECO:0000256" key="10">
    <source>
        <dbReference type="ARBA" id="ARBA00023114"/>
    </source>
</evidence>
<evidence type="ECO:0000259" key="17">
    <source>
        <dbReference type="Pfam" id="PF22461"/>
    </source>
</evidence>
<accession>A0A1H0US52</accession>
<evidence type="ECO:0000256" key="1">
    <source>
        <dbReference type="ARBA" id="ARBA00004571"/>
    </source>
</evidence>
<dbReference type="GO" id="GO:0006811">
    <property type="term" value="P:monoatomic ion transport"/>
    <property type="evidence" value="ECO:0007669"/>
    <property type="project" value="UniProtKB-KW"/>
</dbReference>
<evidence type="ECO:0000256" key="7">
    <source>
        <dbReference type="ARBA" id="ARBA00022729"/>
    </source>
</evidence>